<dbReference type="SUPFAM" id="SSF52540">
    <property type="entry name" value="P-loop containing nucleoside triphosphate hydrolases"/>
    <property type="match status" value="1"/>
</dbReference>
<evidence type="ECO:0000256" key="11">
    <source>
        <dbReference type="PROSITE-ProRule" id="PRU00560"/>
    </source>
</evidence>
<dbReference type="PROSITE" id="PS51217">
    <property type="entry name" value="UVRD_HELICASE_CTER"/>
    <property type="match status" value="1"/>
</dbReference>
<dbReference type="Gene3D" id="1.10.10.160">
    <property type="match status" value="1"/>
</dbReference>
<sequence>MSNINLSESQLRVTHHTEGPILVMASPGSGKTQVLTERVRNLITNKKGHYRVLALTFSNKASEEMRERLLNIEENIEERVFIGTIHRFCMDVLNSHGKFIGLSNDFHMFDSESDRQDILREAFDYKPELKEILLKQENKQQFIKKVLDFISAQKRSLKAPDFFEDKIALNENQSLFAELYREYDNLLRQQNAIDYDDLIFLTYRIFIERPSITNFYQRLYKYVCIDEAQDLNFAQYELIKSLCNNGFNNIMMVGDPNQAIFGFNGADSKYMCELFIKDFSPIQIKLNENYRSTKEIIEFAKIINPTLEVHGKLKIEGEVSLKIFNDEMEEANWIINNFKDLIENGHAQIENKITFEDCAVIARNKYILKTLEDQLNILGIPYYTRSSNIIDSESDFIRCFELGTRLIINPSDRLHFQHLLEILNIEKGIEDIRTNNKMNGFELLNELNKYVLNDWKEPYKCLLHVWEILTIERPKFSKALKILSDFAAEYWSEEEEFLFLIENDLEMWKTYWINYVKQTTGDLHDLAKFRNQIALGTVREKINKGIGLLTVHASKGLEFQVVHILGMSDGTFPDYRAIKMNGKALEEERHNIFVAITRAKRVLYLSYSKTKVLPTGKKISQSPSRFLPSKFL</sequence>
<evidence type="ECO:0000256" key="3">
    <source>
        <dbReference type="ARBA" id="ARBA00022801"/>
    </source>
</evidence>
<dbReference type="PANTHER" id="PTHR11070">
    <property type="entry name" value="UVRD / RECB / PCRA DNA HELICASE FAMILY MEMBER"/>
    <property type="match status" value="1"/>
</dbReference>
<comment type="catalytic activity">
    <reaction evidence="8">
        <text>Couples ATP hydrolysis with the unwinding of duplex DNA by translocating in the 3'-5' direction.</text>
        <dbReference type="EC" id="5.6.2.4"/>
    </reaction>
</comment>
<dbReference type="Gene3D" id="3.40.50.300">
    <property type="entry name" value="P-loop containing nucleotide triphosphate hydrolases"/>
    <property type="match status" value="2"/>
</dbReference>
<dbReference type="AlphaFoldDB" id="A0A0N0C3G3"/>
<dbReference type="Proteomes" id="UP000037688">
    <property type="component" value="Unassembled WGS sequence"/>
</dbReference>
<dbReference type="InterPro" id="IPR000212">
    <property type="entry name" value="DNA_helicase_UvrD/REP"/>
</dbReference>
<keyword evidence="15" id="KW-1185">Reference proteome</keyword>
<feature type="domain" description="UvrD-like helicase C-terminal" evidence="13">
    <location>
        <begin position="287"/>
        <end position="556"/>
    </location>
</feature>
<comment type="similarity">
    <text evidence="1">Belongs to the helicase family. UvrD subfamily.</text>
</comment>
<evidence type="ECO:0000256" key="7">
    <source>
        <dbReference type="ARBA" id="ARBA00023235"/>
    </source>
</evidence>
<evidence type="ECO:0000259" key="13">
    <source>
        <dbReference type="PROSITE" id="PS51217"/>
    </source>
</evidence>
<gene>
    <name evidence="14" type="ORF">AMS66_20005</name>
</gene>
<evidence type="ECO:0000256" key="4">
    <source>
        <dbReference type="ARBA" id="ARBA00022806"/>
    </source>
</evidence>
<dbReference type="PATRIC" id="fig|1705561.3.peg.4169"/>
<keyword evidence="4 11" id="KW-0347">Helicase</keyword>
<evidence type="ECO:0000256" key="2">
    <source>
        <dbReference type="ARBA" id="ARBA00022741"/>
    </source>
</evidence>
<dbReference type="EC" id="5.6.2.4" evidence="9"/>
<proteinExistence type="inferred from homology"/>
<comment type="caution">
    <text evidence="14">The sequence shown here is derived from an EMBL/GenBank/DDBJ whole genome shotgun (WGS) entry which is preliminary data.</text>
</comment>
<dbReference type="Gene3D" id="1.10.486.10">
    <property type="entry name" value="PCRA, domain 4"/>
    <property type="match status" value="1"/>
</dbReference>
<dbReference type="GO" id="GO:0005524">
    <property type="term" value="F:ATP binding"/>
    <property type="evidence" value="ECO:0007669"/>
    <property type="project" value="UniProtKB-UniRule"/>
</dbReference>
<protein>
    <recommendedName>
        <fullName evidence="9">DNA 3'-5' helicase</fullName>
        <ecNumber evidence="9">5.6.2.4</ecNumber>
    </recommendedName>
</protein>
<dbReference type="EMBL" id="LITU01000070">
    <property type="protein sequence ID" value="KOY14295.1"/>
    <property type="molecule type" value="Genomic_DNA"/>
</dbReference>
<keyword evidence="6" id="KW-0238">DNA-binding</keyword>
<dbReference type="RefSeq" id="WP_053782472.1">
    <property type="nucleotide sequence ID" value="NZ_LITU01000070.1"/>
</dbReference>
<dbReference type="InterPro" id="IPR013986">
    <property type="entry name" value="DExx_box_DNA_helicase_dom_sf"/>
</dbReference>
<keyword evidence="5 11" id="KW-0067">ATP-binding</keyword>
<dbReference type="CDD" id="cd17932">
    <property type="entry name" value="DEXQc_UvrD"/>
    <property type="match status" value="1"/>
</dbReference>
<dbReference type="Pfam" id="PF13361">
    <property type="entry name" value="UvrD_C"/>
    <property type="match status" value="1"/>
</dbReference>
<dbReference type="InterPro" id="IPR027417">
    <property type="entry name" value="P-loop_NTPase"/>
</dbReference>
<dbReference type="PANTHER" id="PTHR11070:SF2">
    <property type="entry name" value="ATP-DEPENDENT DNA HELICASE SRS2"/>
    <property type="match status" value="1"/>
</dbReference>
<evidence type="ECO:0000256" key="9">
    <source>
        <dbReference type="ARBA" id="ARBA00034808"/>
    </source>
</evidence>
<evidence type="ECO:0000313" key="15">
    <source>
        <dbReference type="Proteomes" id="UP000037688"/>
    </source>
</evidence>
<evidence type="ECO:0000256" key="10">
    <source>
        <dbReference type="ARBA" id="ARBA00048988"/>
    </source>
</evidence>
<keyword evidence="3 11" id="KW-0378">Hydrolase</keyword>
<accession>A0A0N0C3G3</accession>
<evidence type="ECO:0000313" key="14">
    <source>
        <dbReference type="EMBL" id="KOY14295.1"/>
    </source>
</evidence>
<evidence type="ECO:0000256" key="5">
    <source>
        <dbReference type="ARBA" id="ARBA00022840"/>
    </source>
</evidence>
<name>A0A0N0C3G3_9BACL</name>
<feature type="domain" description="UvrD-like helicase ATP-binding" evidence="12">
    <location>
        <begin position="4"/>
        <end position="293"/>
    </location>
</feature>
<feature type="binding site" evidence="11">
    <location>
        <begin position="25"/>
        <end position="32"/>
    </location>
    <ligand>
        <name>ATP</name>
        <dbReference type="ChEBI" id="CHEBI:30616"/>
    </ligand>
</feature>
<dbReference type="InterPro" id="IPR014017">
    <property type="entry name" value="DNA_helicase_UvrD-like_C"/>
</dbReference>
<dbReference type="PROSITE" id="PS51198">
    <property type="entry name" value="UVRD_HELICASE_ATP_BIND"/>
    <property type="match status" value="1"/>
</dbReference>
<keyword evidence="7" id="KW-0413">Isomerase</keyword>
<dbReference type="Pfam" id="PF00580">
    <property type="entry name" value="UvrD-helicase"/>
    <property type="match status" value="1"/>
</dbReference>
<organism evidence="14 15">
    <name type="scientific">Paenibacillus xylanivorans</name>
    <dbReference type="NCBI Taxonomy" id="1705561"/>
    <lineage>
        <taxon>Bacteria</taxon>
        <taxon>Bacillati</taxon>
        <taxon>Bacillota</taxon>
        <taxon>Bacilli</taxon>
        <taxon>Bacillales</taxon>
        <taxon>Paenibacillaceae</taxon>
        <taxon>Paenibacillus</taxon>
    </lineage>
</organism>
<evidence type="ECO:0000256" key="6">
    <source>
        <dbReference type="ARBA" id="ARBA00023125"/>
    </source>
</evidence>
<dbReference type="GO" id="GO:0000725">
    <property type="term" value="P:recombinational repair"/>
    <property type="evidence" value="ECO:0007669"/>
    <property type="project" value="TreeGrafter"/>
</dbReference>
<keyword evidence="2 11" id="KW-0547">Nucleotide-binding</keyword>
<dbReference type="GO" id="GO:0016887">
    <property type="term" value="F:ATP hydrolysis activity"/>
    <property type="evidence" value="ECO:0007669"/>
    <property type="project" value="RHEA"/>
</dbReference>
<evidence type="ECO:0000256" key="8">
    <source>
        <dbReference type="ARBA" id="ARBA00034617"/>
    </source>
</evidence>
<dbReference type="InterPro" id="IPR014016">
    <property type="entry name" value="UvrD-like_ATP-bd"/>
</dbReference>
<comment type="catalytic activity">
    <reaction evidence="10">
        <text>ATP + H2O = ADP + phosphate + H(+)</text>
        <dbReference type="Rhea" id="RHEA:13065"/>
        <dbReference type="ChEBI" id="CHEBI:15377"/>
        <dbReference type="ChEBI" id="CHEBI:15378"/>
        <dbReference type="ChEBI" id="CHEBI:30616"/>
        <dbReference type="ChEBI" id="CHEBI:43474"/>
        <dbReference type="ChEBI" id="CHEBI:456216"/>
        <dbReference type="EC" id="5.6.2.4"/>
    </reaction>
</comment>
<dbReference type="GO" id="GO:0043138">
    <property type="term" value="F:3'-5' DNA helicase activity"/>
    <property type="evidence" value="ECO:0007669"/>
    <property type="project" value="UniProtKB-EC"/>
</dbReference>
<dbReference type="GO" id="GO:0003677">
    <property type="term" value="F:DNA binding"/>
    <property type="evidence" value="ECO:0007669"/>
    <property type="project" value="UniProtKB-KW"/>
</dbReference>
<evidence type="ECO:0000259" key="12">
    <source>
        <dbReference type="PROSITE" id="PS51198"/>
    </source>
</evidence>
<reference evidence="14 15" key="1">
    <citation type="submission" date="2015-08" db="EMBL/GenBank/DDBJ databases">
        <title>Draft genome sequence of cellulolytic and xylanolytic Paenibacillus sp. A59, isolated from a decaying forest soil from Patagonia, Argentina.</title>
        <authorList>
            <person name="Ghio S."/>
            <person name="Caceres A.M."/>
            <person name="Talia P."/>
            <person name="Grasso D."/>
            <person name="Campos E."/>
        </authorList>
    </citation>
    <scope>NUCLEOTIDE SEQUENCE [LARGE SCALE GENOMIC DNA]</scope>
    <source>
        <strain evidence="14 15">A59</strain>
    </source>
</reference>
<evidence type="ECO:0000256" key="1">
    <source>
        <dbReference type="ARBA" id="ARBA00009922"/>
    </source>
</evidence>
<dbReference type="OrthoDB" id="9810135at2"/>